<dbReference type="AlphaFoldDB" id="A7SE62"/>
<dbReference type="PANTHER" id="PTHR21101:SF12">
    <property type="entry name" value="RESISTIN"/>
    <property type="match status" value="1"/>
</dbReference>
<comment type="subcellular location">
    <subcellularLocation>
        <location evidence="1">Secreted</location>
    </subcellularLocation>
</comment>
<evidence type="ECO:0000313" key="9">
    <source>
        <dbReference type="EMBL" id="EDO37952.1"/>
    </source>
</evidence>
<evidence type="ECO:0000256" key="8">
    <source>
        <dbReference type="SAM" id="SignalP"/>
    </source>
</evidence>
<evidence type="ECO:0000256" key="1">
    <source>
        <dbReference type="ARBA" id="ARBA00004613"/>
    </source>
</evidence>
<keyword evidence="3" id="KW-0964">Secreted</keyword>
<dbReference type="STRING" id="45351.A7SE62"/>
<dbReference type="InterPro" id="IPR008160">
    <property type="entry name" value="Collagen"/>
</dbReference>
<dbReference type="Proteomes" id="UP000001593">
    <property type="component" value="Unassembled WGS sequence"/>
</dbReference>
<dbReference type="InterPro" id="IPR036262">
    <property type="entry name" value="Resistin-like_sf"/>
</dbReference>
<keyword evidence="4" id="KW-0372">Hormone</keyword>
<evidence type="ECO:0000256" key="4">
    <source>
        <dbReference type="ARBA" id="ARBA00022702"/>
    </source>
</evidence>
<dbReference type="Gene3D" id="2.60.40.4230">
    <property type="entry name" value="Resistin head domain"/>
    <property type="match status" value="1"/>
</dbReference>
<evidence type="ECO:0000256" key="7">
    <source>
        <dbReference type="SAM" id="MobiDB-lite"/>
    </source>
</evidence>
<accession>A7SE62</accession>
<dbReference type="InParanoid" id="A7SE62"/>
<dbReference type="EMBL" id="DS469635">
    <property type="protein sequence ID" value="EDO37952.1"/>
    <property type="molecule type" value="Genomic_DNA"/>
</dbReference>
<evidence type="ECO:0000256" key="6">
    <source>
        <dbReference type="ARBA" id="ARBA00023157"/>
    </source>
</evidence>
<gene>
    <name evidence="9" type="ORF">NEMVEDRAFT_v1g210881</name>
</gene>
<dbReference type="InterPro" id="IPR009714">
    <property type="entry name" value="RELM"/>
</dbReference>
<keyword evidence="10" id="KW-1185">Reference proteome</keyword>
<evidence type="ECO:0000256" key="3">
    <source>
        <dbReference type="ARBA" id="ARBA00022525"/>
    </source>
</evidence>
<feature type="signal peptide" evidence="8">
    <location>
        <begin position="1"/>
        <end position="20"/>
    </location>
</feature>
<sequence length="210" mass="21631">MISRGVLCAVFLVLAGYAFCQENDLAEREIAVGDLAKLVEMNSDALKELNKKISSLTSQDKIVLYLKDMRGPVGPQGPEGHKGSQGDKGAIGATGPQGPTGATGPMGPIGPKGQTGLTGAKGPTGPRGPMGNTGRPGSDAPKGSLQCVEAVSRGNHAQCPAGYLATGCACGHRCGSWNTDNHGTRCYCHAGCMDGNRTLDWTRAMCCKVV</sequence>
<dbReference type="OrthoDB" id="504170at2759"/>
<proteinExistence type="inferred from homology"/>
<organism evidence="9 10">
    <name type="scientific">Nematostella vectensis</name>
    <name type="common">Starlet sea anemone</name>
    <dbReference type="NCBI Taxonomy" id="45351"/>
    <lineage>
        <taxon>Eukaryota</taxon>
        <taxon>Metazoa</taxon>
        <taxon>Cnidaria</taxon>
        <taxon>Anthozoa</taxon>
        <taxon>Hexacorallia</taxon>
        <taxon>Actiniaria</taxon>
        <taxon>Edwardsiidae</taxon>
        <taxon>Nematostella</taxon>
    </lineage>
</organism>
<dbReference type="eggNOG" id="KOG3544">
    <property type="taxonomic scope" value="Eukaryota"/>
</dbReference>
<keyword evidence="6" id="KW-1015">Disulfide bond</keyword>
<dbReference type="KEGG" id="nve:5509506"/>
<keyword evidence="5 8" id="KW-0732">Signal</keyword>
<reference evidence="9 10" key="1">
    <citation type="journal article" date="2007" name="Science">
        <title>Sea anemone genome reveals ancestral eumetazoan gene repertoire and genomic organization.</title>
        <authorList>
            <person name="Putnam N.H."/>
            <person name="Srivastava M."/>
            <person name="Hellsten U."/>
            <person name="Dirks B."/>
            <person name="Chapman J."/>
            <person name="Salamov A."/>
            <person name="Terry A."/>
            <person name="Shapiro H."/>
            <person name="Lindquist E."/>
            <person name="Kapitonov V.V."/>
            <person name="Jurka J."/>
            <person name="Genikhovich G."/>
            <person name="Grigoriev I.V."/>
            <person name="Lucas S.M."/>
            <person name="Steele R.E."/>
            <person name="Finnerty J.R."/>
            <person name="Technau U."/>
            <person name="Martindale M.Q."/>
            <person name="Rokhsar D.S."/>
        </authorList>
    </citation>
    <scope>NUCLEOTIDE SEQUENCE [LARGE SCALE GENOMIC DNA]</scope>
    <source>
        <strain evidence="10">CH2 X CH6</strain>
    </source>
</reference>
<dbReference type="HOGENOM" id="CLU_1311445_0_0_1"/>
<name>A7SE62_NEMVE</name>
<feature type="chain" id="PRO_5002715022" evidence="8">
    <location>
        <begin position="21"/>
        <end position="210"/>
    </location>
</feature>
<evidence type="ECO:0000313" key="10">
    <source>
        <dbReference type="Proteomes" id="UP000001593"/>
    </source>
</evidence>
<dbReference type="GO" id="GO:0005576">
    <property type="term" value="C:extracellular region"/>
    <property type="evidence" value="ECO:0007669"/>
    <property type="project" value="UniProtKB-SubCell"/>
</dbReference>
<evidence type="ECO:0000256" key="2">
    <source>
        <dbReference type="ARBA" id="ARBA00007258"/>
    </source>
</evidence>
<dbReference type="SUPFAM" id="SSF111423">
    <property type="entry name" value="Resistin"/>
    <property type="match status" value="1"/>
</dbReference>
<feature type="compositionally biased region" description="Low complexity" evidence="7">
    <location>
        <begin position="90"/>
        <end position="111"/>
    </location>
</feature>
<feature type="region of interest" description="Disordered" evidence="7">
    <location>
        <begin position="69"/>
        <end position="143"/>
    </location>
</feature>
<evidence type="ECO:0000256" key="5">
    <source>
        <dbReference type="ARBA" id="ARBA00022729"/>
    </source>
</evidence>
<dbReference type="Pfam" id="PF01391">
    <property type="entry name" value="Collagen"/>
    <property type="match status" value="1"/>
</dbReference>
<comment type="similarity">
    <text evidence="2">Belongs to the resistin/FIZZ family.</text>
</comment>
<protein>
    <submittedName>
        <fullName evidence="9">Uncharacterized protein</fullName>
    </submittedName>
</protein>
<dbReference type="Pfam" id="PF06954">
    <property type="entry name" value="Resistin"/>
    <property type="match status" value="1"/>
</dbReference>
<dbReference type="PANTHER" id="PTHR21101">
    <property type="entry name" value="RESISTIN"/>
    <property type="match status" value="1"/>
</dbReference>
<dbReference type="GO" id="GO:0005179">
    <property type="term" value="F:hormone activity"/>
    <property type="evidence" value="ECO:0007669"/>
    <property type="project" value="UniProtKB-KW"/>
</dbReference>